<proteinExistence type="predicted"/>
<keyword evidence="1" id="KW-0863">Zinc-finger</keyword>
<comment type="caution">
    <text evidence="4">The sequence shown here is derived from an EMBL/GenBank/DDBJ whole genome shotgun (WGS) entry which is preliminary data.</text>
</comment>
<evidence type="ECO:0000313" key="5">
    <source>
        <dbReference type="Proteomes" id="UP001292094"/>
    </source>
</evidence>
<feature type="region of interest" description="Disordered" evidence="2">
    <location>
        <begin position="14"/>
        <end position="60"/>
    </location>
</feature>
<feature type="compositionally biased region" description="Polar residues" evidence="2">
    <location>
        <begin position="143"/>
        <end position="154"/>
    </location>
</feature>
<feature type="compositionally biased region" description="Basic and acidic residues" evidence="2">
    <location>
        <begin position="38"/>
        <end position="53"/>
    </location>
</feature>
<organism evidence="4 5">
    <name type="scientific">Petrolisthes manimaculis</name>
    <dbReference type="NCBI Taxonomy" id="1843537"/>
    <lineage>
        <taxon>Eukaryota</taxon>
        <taxon>Metazoa</taxon>
        <taxon>Ecdysozoa</taxon>
        <taxon>Arthropoda</taxon>
        <taxon>Crustacea</taxon>
        <taxon>Multicrustacea</taxon>
        <taxon>Malacostraca</taxon>
        <taxon>Eumalacostraca</taxon>
        <taxon>Eucarida</taxon>
        <taxon>Decapoda</taxon>
        <taxon>Pleocyemata</taxon>
        <taxon>Anomura</taxon>
        <taxon>Galatheoidea</taxon>
        <taxon>Porcellanidae</taxon>
        <taxon>Petrolisthes</taxon>
    </lineage>
</organism>
<feature type="region of interest" description="Disordered" evidence="2">
    <location>
        <begin position="196"/>
        <end position="220"/>
    </location>
</feature>
<name>A0AAE1PHJ6_9EUCA</name>
<feature type="compositionally biased region" description="Basic and acidic residues" evidence="2">
    <location>
        <begin position="196"/>
        <end position="205"/>
    </location>
</feature>
<evidence type="ECO:0000313" key="4">
    <source>
        <dbReference type="EMBL" id="KAK4308559.1"/>
    </source>
</evidence>
<evidence type="ECO:0000256" key="2">
    <source>
        <dbReference type="SAM" id="MobiDB-lite"/>
    </source>
</evidence>
<dbReference type="GO" id="GO:0008270">
    <property type="term" value="F:zinc ion binding"/>
    <property type="evidence" value="ECO:0007669"/>
    <property type="project" value="UniProtKB-KW"/>
</dbReference>
<gene>
    <name evidence="4" type="ORF">Pmani_019764</name>
</gene>
<evidence type="ECO:0000259" key="3">
    <source>
        <dbReference type="PROSITE" id="PS50157"/>
    </source>
</evidence>
<feature type="region of interest" description="Disordered" evidence="2">
    <location>
        <begin position="282"/>
        <end position="304"/>
    </location>
</feature>
<sequence length="481" mass="54002">MKLPKLFDGASFTRWGRSAPEHAGDDMNALSATESESSEEKSLVTPERDKGREVPGSFDTKSLSGSIVSFLSLHKIKKPENRSNEKMEGTWREMMSSVLSGFGRRASLRNQSEPEVSPKLRRSNTMPVRRPSKDGSRDDASISAVSQGHSTKQLSLDRREQPSTHTLRTTGNALDSFNLSYTAIQTTRVTPDFHLSEDSWDRSEGKTSNASSHIESDLSRSSSVCTLRQEDFEHTSHYQSVSEAVSWCPSLTDLTSSDTTPTVSPYCTINSNRKISDCRIYHSPSSHQLPSNPTTTSSPSHPSSRNLASLLHLLNSLSDSRGENIQNINRDTTTSFSHITGRQYSVSQYSPSSSVTSFRDKCDRCGEGLQARSQGHTCPKCQVNFLTSDQLLEHWSIFHTHELWDVTLSPFHHHQWKKEEAREKKKLQTRGSVLKKPLEEEDRYSWRDAWTPPSPCWSPNAAVKVNKIIIPVMFMVHESSI</sequence>
<feature type="compositionally biased region" description="Low complexity" evidence="2">
    <location>
        <begin position="290"/>
        <end position="304"/>
    </location>
</feature>
<evidence type="ECO:0000256" key="1">
    <source>
        <dbReference type="PROSITE-ProRule" id="PRU00042"/>
    </source>
</evidence>
<dbReference type="PROSITE" id="PS50157">
    <property type="entry name" value="ZINC_FINGER_C2H2_2"/>
    <property type="match status" value="1"/>
</dbReference>
<reference evidence="4" key="1">
    <citation type="submission" date="2023-11" db="EMBL/GenBank/DDBJ databases">
        <title>Genome assemblies of two species of porcelain crab, Petrolisthes cinctipes and Petrolisthes manimaculis (Anomura: Porcellanidae).</title>
        <authorList>
            <person name="Angst P."/>
        </authorList>
    </citation>
    <scope>NUCLEOTIDE SEQUENCE</scope>
    <source>
        <strain evidence="4">PB745_02</strain>
        <tissue evidence="4">Gill</tissue>
    </source>
</reference>
<dbReference type="InterPro" id="IPR013087">
    <property type="entry name" value="Znf_C2H2_type"/>
</dbReference>
<feature type="domain" description="C2H2-type" evidence="3">
    <location>
        <begin position="376"/>
        <end position="402"/>
    </location>
</feature>
<accession>A0AAE1PHJ6</accession>
<keyword evidence="1" id="KW-0479">Metal-binding</keyword>
<feature type="compositionally biased region" description="Polar residues" evidence="2">
    <location>
        <begin position="206"/>
        <end position="220"/>
    </location>
</feature>
<feature type="compositionally biased region" description="Basic and acidic residues" evidence="2">
    <location>
        <begin position="131"/>
        <end position="140"/>
    </location>
</feature>
<dbReference type="PROSITE" id="PS00028">
    <property type="entry name" value="ZINC_FINGER_C2H2_1"/>
    <property type="match status" value="1"/>
</dbReference>
<dbReference type="AlphaFoldDB" id="A0AAE1PHJ6"/>
<protein>
    <recommendedName>
        <fullName evidence="3">C2H2-type domain-containing protein</fullName>
    </recommendedName>
</protein>
<keyword evidence="1" id="KW-0862">Zinc</keyword>
<keyword evidence="5" id="KW-1185">Reference proteome</keyword>
<dbReference type="Proteomes" id="UP001292094">
    <property type="component" value="Unassembled WGS sequence"/>
</dbReference>
<feature type="region of interest" description="Disordered" evidence="2">
    <location>
        <begin position="103"/>
        <end position="171"/>
    </location>
</feature>
<dbReference type="EMBL" id="JAWZYT010001874">
    <property type="protein sequence ID" value="KAK4308559.1"/>
    <property type="molecule type" value="Genomic_DNA"/>
</dbReference>